<evidence type="ECO:0000256" key="2">
    <source>
        <dbReference type="ARBA" id="ARBA00022705"/>
    </source>
</evidence>
<dbReference type="GO" id="GO:0006271">
    <property type="term" value="P:DNA strand elongation involved in DNA replication"/>
    <property type="evidence" value="ECO:0007669"/>
    <property type="project" value="TreeGrafter"/>
</dbReference>
<dbReference type="AlphaFoldDB" id="A0A0D2LYX8"/>
<dbReference type="Pfam" id="PF00493">
    <property type="entry name" value="MCM"/>
    <property type="match status" value="1"/>
</dbReference>
<dbReference type="OrthoDB" id="1882346at2759"/>
<gene>
    <name evidence="12" type="ORF">MNEG_11372</name>
</gene>
<keyword evidence="9" id="KW-0238">DNA-binding</keyword>
<feature type="non-terminal residue" evidence="12">
    <location>
        <position position="341"/>
    </location>
</feature>
<comment type="function">
    <text evidence="9">Acts as component of the MCM2-7 complex (MCM complex) which is the replicative helicase essential for 'once per cell cycle' DNA replication initiation and elongation in eukaryotic cells. The active ATPase sites in the MCM2-7 ring are formed through the interaction surfaces of two neighboring subunits such that a critical structure of a conserved arginine finger motif is provided in trans relative to the ATP-binding site of the Walker A box of the adjacent subunit. The six ATPase active sites, however, are likely to contribute differentially to the complex helicase activity.</text>
</comment>
<dbReference type="GO" id="GO:0017116">
    <property type="term" value="F:single-stranded DNA helicase activity"/>
    <property type="evidence" value="ECO:0007669"/>
    <property type="project" value="TreeGrafter"/>
</dbReference>
<dbReference type="KEGG" id="mng:MNEG_11372"/>
<feature type="domain" description="MCM C-terminal AAA(+) ATPase" evidence="10">
    <location>
        <begin position="290"/>
        <end position="338"/>
    </location>
</feature>
<evidence type="ECO:0000256" key="7">
    <source>
        <dbReference type="ARBA" id="ARBA00023242"/>
    </source>
</evidence>
<accession>A0A0D2LYX8</accession>
<reference evidence="12 13" key="1">
    <citation type="journal article" date="2013" name="BMC Genomics">
        <title>Reconstruction of the lipid metabolism for the microalga Monoraphidium neglectum from its genome sequence reveals characteristics suitable for biofuel production.</title>
        <authorList>
            <person name="Bogen C."/>
            <person name="Al-Dilaimi A."/>
            <person name="Albersmeier A."/>
            <person name="Wichmann J."/>
            <person name="Grundmann M."/>
            <person name="Rupp O."/>
            <person name="Lauersen K.J."/>
            <person name="Blifernez-Klassen O."/>
            <person name="Kalinowski J."/>
            <person name="Goesmann A."/>
            <person name="Mussgnug J.H."/>
            <person name="Kruse O."/>
        </authorList>
    </citation>
    <scope>NUCLEOTIDE SEQUENCE [LARGE SCALE GENOMIC DNA]</scope>
    <source>
        <strain evidence="12 13">SAG 48.87</strain>
    </source>
</reference>
<dbReference type="RefSeq" id="XP_013895609.1">
    <property type="nucleotide sequence ID" value="XM_014040155.1"/>
</dbReference>
<dbReference type="PANTHER" id="PTHR11630">
    <property type="entry name" value="DNA REPLICATION LICENSING FACTOR MCM FAMILY MEMBER"/>
    <property type="match status" value="1"/>
</dbReference>
<evidence type="ECO:0000256" key="3">
    <source>
        <dbReference type="ARBA" id="ARBA00022741"/>
    </source>
</evidence>
<dbReference type="SUPFAM" id="SSF50249">
    <property type="entry name" value="Nucleic acid-binding proteins"/>
    <property type="match status" value="1"/>
</dbReference>
<dbReference type="InterPro" id="IPR027417">
    <property type="entry name" value="P-loop_NTPase"/>
</dbReference>
<organism evidence="12 13">
    <name type="scientific">Monoraphidium neglectum</name>
    <dbReference type="NCBI Taxonomy" id="145388"/>
    <lineage>
        <taxon>Eukaryota</taxon>
        <taxon>Viridiplantae</taxon>
        <taxon>Chlorophyta</taxon>
        <taxon>core chlorophytes</taxon>
        <taxon>Chlorophyceae</taxon>
        <taxon>CS clade</taxon>
        <taxon>Sphaeropleales</taxon>
        <taxon>Selenastraceae</taxon>
        <taxon>Monoraphidium</taxon>
    </lineage>
</organism>
<dbReference type="Gene3D" id="3.30.1640.10">
    <property type="entry name" value="mini-chromosome maintenance (MCM) complex, chain A, domain 1"/>
    <property type="match status" value="1"/>
</dbReference>
<dbReference type="Pfam" id="PF17207">
    <property type="entry name" value="MCM_OB"/>
    <property type="match status" value="1"/>
</dbReference>
<dbReference type="GO" id="GO:0016787">
    <property type="term" value="F:hydrolase activity"/>
    <property type="evidence" value="ECO:0007669"/>
    <property type="project" value="UniProtKB-KW"/>
</dbReference>
<comment type="catalytic activity">
    <reaction evidence="8 9">
        <text>ATP + H2O = ADP + phosphate + H(+)</text>
        <dbReference type="Rhea" id="RHEA:13065"/>
        <dbReference type="ChEBI" id="CHEBI:15377"/>
        <dbReference type="ChEBI" id="CHEBI:15378"/>
        <dbReference type="ChEBI" id="CHEBI:30616"/>
        <dbReference type="ChEBI" id="CHEBI:43474"/>
        <dbReference type="ChEBI" id="CHEBI:456216"/>
        <dbReference type="EC" id="3.6.4.12"/>
    </reaction>
</comment>
<keyword evidence="6 9" id="KW-0067">ATP-binding</keyword>
<dbReference type="SMART" id="SM00350">
    <property type="entry name" value="MCM"/>
    <property type="match status" value="1"/>
</dbReference>
<dbReference type="GO" id="GO:0005524">
    <property type="term" value="F:ATP binding"/>
    <property type="evidence" value="ECO:0007669"/>
    <property type="project" value="UniProtKB-UniRule"/>
</dbReference>
<dbReference type="GO" id="GO:0005634">
    <property type="term" value="C:nucleus"/>
    <property type="evidence" value="ECO:0007669"/>
    <property type="project" value="UniProtKB-SubCell"/>
</dbReference>
<evidence type="ECO:0000256" key="4">
    <source>
        <dbReference type="ARBA" id="ARBA00022801"/>
    </source>
</evidence>
<dbReference type="GeneID" id="25728628"/>
<sequence length="341" mass="38022">MATSTEDLEQRLARKRQFSEFLEWEDRDGWSLKAQIDQSMVQRKGEAIVGLKTTRFDVPNHRLKAWNEPVQRQLLQAPADFIPGFQDAIRDYIRGLDATRALTENAEIQVGVSGEFGELELSPRELASTQLGKLVKVYGIVTKCSLVRPKLVKSVHFCPDNGLVTSRDYRDVTSLVGLPTGASYPTRDTDGHLLVTEYGRCRYRDNQVVTIQELPETAPPGQLPHSVDVILENDLVDAVKPGDRVAIVGIFRPLPGQANGMTSGVYRSVVVGLSVERLTQDKVRWAPDDIANIQAIANRPWALQLLAKSLAPSIYGHQRIKEGLVLMLMGGMERYVNNTHI</sequence>
<keyword evidence="5 9" id="KW-0347">Helicase</keyword>
<evidence type="ECO:0000259" key="10">
    <source>
        <dbReference type="Pfam" id="PF00493"/>
    </source>
</evidence>
<comment type="subcellular location">
    <subcellularLocation>
        <location evidence="1 9">Nucleus</location>
    </subcellularLocation>
</comment>
<dbReference type="Proteomes" id="UP000054498">
    <property type="component" value="Unassembled WGS sequence"/>
</dbReference>
<dbReference type="STRING" id="145388.A0A0D2LYX8"/>
<evidence type="ECO:0000259" key="11">
    <source>
        <dbReference type="Pfam" id="PF17207"/>
    </source>
</evidence>
<dbReference type="Gene3D" id="3.40.50.300">
    <property type="entry name" value="P-loop containing nucleotide triphosphate hydrolases"/>
    <property type="match status" value="1"/>
</dbReference>
<dbReference type="InterPro" id="IPR008046">
    <property type="entry name" value="Mcm3"/>
</dbReference>
<comment type="similarity">
    <text evidence="9">Belongs to the MCM family.</text>
</comment>
<keyword evidence="3 9" id="KW-0547">Nucleotide-binding</keyword>
<dbReference type="GO" id="GO:0042555">
    <property type="term" value="C:MCM complex"/>
    <property type="evidence" value="ECO:0007669"/>
    <property type="project" value="UniProtKB-UniRule"/>
</dbReference>
<dbReference type="EMBL" id="KK102932">
    <property type="protein sequence ID" value="KIY96589.1"/>
    <property type="molecule type" value="Genomic_DNA"/>
</dbReference>
<evidence type="ECO:0000256" key="1">
    <source>
        <dbReference type="ARBA" id="ARBA00004123"/>
    </source>
</evidence>
<comment type="subunit">
    <text evidence="9">Component of the MCM2-7 complex.</text>
</comment>
<keyword evidence="2 9" id="KW-0235">DNA replication</keyword>
<dbReference type="PRINTS" id="PR01659">
    <property type="entry name" value="MCMPROTEIN3"/>
</dbReference>
<keyword evidence="7 9" id="KW-0539">Nucleus</keyword>
<dbReference type="Gene3D" id="2.20.28.10">
    <property type="match status" value="1"/>
</dbReference>
<name>A0A0D2LYX8_9CHLO</name>
<protein>
    <recommendedName>
        <fullName evidence="9">DNA replication licensing factor MCM3</fullName>
        <ecNumber evidence="9">3.6.4.12</ecNumber>
    </recommendedName>
</protein>
<dbReference type="Gene3D" id="2.40.50.140">
    <property type="entry name" value="Nucleic acid-binding proteins"/>
    <property type="match status" value="1"/>
</dbReference>
<evidence type="ECO:0000256" key="6">
    <source>
        <dbReference type="ARBA" id="ARBA00022840"/>
    </source>
</evidence>
<proteinExistence type="inferred from homology"/>
<dbReference type="InterPro" id="IPR033762">
    <property type="entry name" value="MCM_OB"/>
</dbReference>
<dbReference type="InterPro" id="IPR031327">
    <property type="entry name" value="MCM"/>
</dbReference>
<dbReference type="GO" id="GO:1902975">
    <property type="term" value="P:mitotic DNA replication initiation"/>
    <property type="evidence" value="ECO:0007669"/>
    <property type="project" value="TreeGrafter"/>
</dbReference>
<evidence type="ECO:0000313" key="13">
    <source>
        <dbReference type="Proteomes" id="UP000054498"/>
    </source>
</evidence>
<keyword evidence="4 9" id="KW-0378">Hydrolase</keyword>
<dbReference type="InterPro" id="IPR012340">
    <property type="entry name" value="NA-bd_OB-fold"/>
</dbReference>
<dbReference type="PANTHER" id="PTHR11630:SF46">
    <property type="entry name" value="DNA REPLICATION LICENSING FACTOR MCM3-RELATED"/>
    <property type="match status" value="1"/>
</dbReference>
<evidence type="ECO:0000313" key="12">
    <source>
        <dbReference type="EMBL" id="KIY96589.1"/>
    </source>
</evidence>
<dbReference type="GO" id="GO:0003697">
    <property type="term" value="F:single-stranded DNA binding"/>
    <property type="evidence" value="ECO:0007669"/>
    <property type="project" value="TreeGrafter"/>
</dbReference>
<feature type="domain" description="MCM OB" evidence="11">
    <location>
        <begin position="124"/>
        <end position="254"/>
    </location>
</feature>
<evidence type="ECO:0000256" key="9">
    <source>
        <dbReference type="RuleBase" id="RU368061"/>
    </source>
</evidence>
<keyword evidence="13" id="KW-1185">Reference proteome</keyword>
<dbReference type="EC" id="3.6.4.12" evidence="9"/>
<evidence type="ECO:0000256" key="8">
    <source>
        <dbReference type="ARBA" id="ARBA00047995"/>
    </source>
</evidence>
<evidence type="ECO:0000256" key="5">
    <source>
        <dbReference type="ARBA" id="ARBA00022806"/>
    </source>
</evidence>
<dbReference type="GO" id="GO:0000727">
    <property type="term" value="P:double-strand break repair via break-induced replication"/>
    <property type="evidence" value="ECO:0007669"/>
    <property type="project" value="TreeGrafter"/>
</dbReference>
<dbReference type="InterPro" id="IPR001208">
    <property type="entry name" value="MCM_dom"/>
</dbReference>